<dbReference type="Gene3D" id="2.40.160.60">
    <property type="entry name" value="Outer membrane protein transport protein (OMPP1/FadL/TodX)"/>
    <property type="match status" value="1"/>
</dbReference>
<dbReference type="PANTHER" id="PTHR35093">
    <property type="entry name" value="OUTER MEMBRANE PROTEIN NMB0088-RELATED"/>
    <property type="match status" value="1"/>
</dbReference>
<accession>A0A7W6J568</accession>
<evidence type="ECO:0000256" key="6">
    <source>
        <dbReference type="ARBA" id="ARBA00023136"/>
    </source>
</evidence>
<comment type="subcellular location">
    <subcellularLocation>
        <location evidence="1">Cell outer membrane</location>
        <topology evidence="1">Multi-pass membrane protein</topology>
    </subcellularLocation>
</comment>
<evidence type="ECO:0000256" key="1">
    <source>
        <dbReference type="ARBA" id="ARBA00004571"/>
    </source>
</evidence>
<keyword evidence="6" id="KW-0472">Membrane</keyword>
<dbReference type="InterPro" id="IPR005017">
    <property type="entry name" value="OMPP1/FadL/TodX"/>
</dbReference>
<dbReference type="RefSeq" id="WP_343066671.1">
    <property type="nucleotide sequence ID" value="NZ_JACIEZ010000003.1"/>
</dbReference>
<feature type="chain" id="PRO_5031441046" evidence="8">
    <location>
        <begin position="25"/>
        <end position="392"/>
    </location>
</feature>
<dbReference type="SUPFAM" id="SSF56935">
    <property type="entry name" value="Porins"/>
    <property type="match status" value="1"/>
</dbReference>
<dbReference type="EMBL" id="JACIEZ010000003">
    <property type="protein sequence ID" value="MBB4064994.1"/>
    <property type="molecule type" value="Genomic_DNA"/>
</dbReference>
<dbReference type="Pfam" id="PF03349">
    <property type="entry name" value="Toluene_X"/>
    <property type="match status" value="1"/>
</dbReference>
<organism evidence="9 10">
    <name type="scientific">Gellertiella hungarica</name>
    <dbReference type="NCBI Taxonomy" id="1572859"/>
    <lineage>
        <taxon>Bacteria</taxon>
        <taxon>Pseudomonadati</taxon>
        <taxon>Pseudomonadota</taxon>
        <taxon>Alphaproteobacteria</taxon>
        <taxon>Hyphomicrobiales</taxon>
        <taxon>Rhizobiaceae</taxon>
        <taxon>Gellertiella</taxon>
    </lineage>
</organism>
<comment type="caution">
    <text evidence="9">The sequence shown here is derived from an EMBL/GenBank/DDBJ whole genome shotgun (WGS) entry which is preliminary data.</text>
</comment>
<dbReference type="Proteomes" id="UP000528286">
    <property type="component" value="Unassembled WGS sequence"/>
</dbReference>
<dbReference type="GO" id="GO:0015483">
    <property type="term" value="F:long-chain fatty acid transporting porin activity"/>
    <property type="evidence" value="ECO:0007669"/>
    <property type="project" value="TreeGrafter"/>
</dbReference>
<keyword evidence="5 8" id="KW-0732">Signal</keyword>
<reference evidence="9 10" key="1">
    <citation type="submission" date="2020-08" db="EMBL/GenBank/DDBJ databases">
        <title>Genomic Encyclopedia of Type Strains, Phase IV (KMG-IV): sequencing the most valuable type-strain genomes for metagenomic binning, comparative biology and taxonomic classification.</title>
        <authorList>
            <person name="Goeker M."/>
        </authorList>
    </citation>
    <scope>NUCLEOTIDE SEQUENCE [LARGE SCALE GENOMIC DNA]</scope>
    <source>
        <strain evidence="9 10">DSM 29853</strain>
    </source>
</reference>
<keyword evidence="10" id="KW-1185">Reference proteome</keyword>
<evidence type="ECO:0000256" key="8">
    <source>
        <dbReference type="SAM" id="SignalP"/>
    </source>
</evidence>
<evidence type="ECO:0000256" key="5">
    <source>
        <dbReference type="ARBA" id="ARBA00022729"/>
    </source>
</evidence>
<gene>
    <name evidence="9" type="ORF">GGR23_002181</name>
</gene>
<dbReference type="AlphaFoldDB" id="A0A7W6J568"/>
<keyword evidence="3" id="KW-1134">Transmembrane beta strand</keyword>
<keyword evidence="4" id="KW-0812">Transmembrane</keyword>
<name>A0A7W6J568_9HYPH</name>
<dbReference type="GO" id="GO:0009279">
    <property type="term" value="C:cell outer membrane"/>
    <property type="evidence" value="ECO:0007669"/>
    <property type="project" value="UniProtKB-SubCell"/>
</dbReference>
<feature type="signal peptide" evidence="8">
    <location>
        <begin position="1"/>
        <end position="24"/>
    </location>
</feature>
<evidence type="ECO:0000256" key="7">
    <source>
        <dbReference type="ARBA" id="ARBA00023237"/>
    </source>
</evidence>
<keyword evidence="7" id="KW-0998">Cell outer membrane</keyword>
<comment type="similarity">
    <text evidence="2">Belongs to the OmpP1/FadL family.</text>
</comment>
<evidence type="ECO:0000313" key="9">
    <source>
        <dbReference type="EMBL" id="MBB4064994.1"/>
    </source>
</evidence>
<evidence type="ECO:0000256" key="4">
    <source>
        <dbReference type="ARBA" id="ARBA00022692"/>
    </source>
</evidence>
<proteinExistence type="inferred from homology"/>
<sequence length="392" mass="40908">MSQVATKGILALAIVAGLAGTAFAGGFSRGDADTDLIYEDGAFNMRTGVLYVVPHRGFDTIGGAAATDSDYTNNYGIPSFGAKLRVSDRFSCVGSYTQPFGASSDYGPQSQMADIMVDIASGRTPNAVKSAGFETNEYGATCGVNMEAGSGKAWLLGGVFVQDFDYTEVKTLGTLNLRDKGAAGYRIGAAYEIPEYALRAELMYRSQIDIDAEGTFRNAVPLPTPIPGVFVPVGTPFASTGSGALPQSVELSLQSGIAPGWLAYGSVKWTDWSVLQTLDYTITGIGPNTKDFFWRDGWTVQGGIGHAFTDDISGTVSLTWDRGVGTGADIMTDTWTVGAGTQIKAGPGALRLGGAVSYLTSGSQSVSDGASFDATAGGDWAYAFGGSYTIKF</sequence>
<evidence type="ECO:0000313" key="10">
    <source>
        <dbReference type="Proteomes" id="UP000528286"/>
    </source>
</evidence>
<evidence type="ECO:0000256" key="2">
    <source>
        <dbReference type="ARBA" id="ARBA00008163"/>
    </source>
</evidence>
<evidence type="ECO:0000256" key="3">
    <source>
        <dbReference type="ARBA" id="ARBA00022452"/>
    </source>
</evidence>
<protein>
    <submittedName>
        <fullName evidence="9">Long-chain fatty acid transport protein</fullName>
    </submittedName>
</protein>
<dbReference type="PANTHER" id="PTHR35093:SF8">
    <property type="entry name" value="OUTER MEMBRANE PROTEIN NMB0088-RELATED"/>
    <property type="match status" value="1"/>
</dbReference>